<reference evidence="1" key="1">
    <citation type="journal article" date="2015" name="Nature">
        <title>Complex archaea that bridge the gap between prokaryotes and eukaryotes.</title>
        <authorList>
            <person name="Spang A."/>
            <person name="Saw J.H."/>
            <person name="Jorgensen S.L."/>
            <person name="Zaremba-Niedzwiedzka K."/>
            <person name="Martijn J."/>
            <person name="Lind A.E."/>
            <person name="van Eijk R."/>
            <person name="Schleper C."/>
            <person name="Guy L."/>
            <person name="Ettema T.J."/>
        </authorList>
    </citation>
    <scope>NUCLEOTIDE SEQUENCE</scope>
</reference>
<evidence type="ECO:0000313" key="1">
    <source>
        <dbReference type="EMBL" id="KKM20903.1"/>
    </source>
</evidence>
<dbReference type="EMBL" id="LAZR01013673">
    <property type="protein sequence ID" value="KKM20903.1"/>
    <property type="molecule type" value="Genomic_DNA"/>
</dbReference>
<feature type="non-terminal residue" evidence="1">
    <location>
        <position position="73"/>
    </location>
</feature>
<dbReference type="SUPFAM" id="SSF81296">
    <property type="entry name" value="E set domains"/>
    <property type="match status" value="1"/>
</dbReference>
<protein>
    <recommendedName>
        <fullName evidence="2">Glycoside hydrolase family 13 N-terminal domain-containing protein</fullName>
    </recommendedName>
</protein>
<dbReference type="InterPro" id="IPR013783">
    <property type="entry name" value="Ig-like_fold"/>
</dbReference>
<comment type="caution">
    <text evidence="1">The sequence shown here is derived from an EMBL/GenBank/DDBJ whole genome shotgun (WGS) entry which is preliminary data.</text>
</comment>
<gene>
    <name evidence="1" type="ORF">LCGC14_1640850</name>
</gene>
<accession>A0A0F9KFH4</accession>
<dbReference type="AlphaFoldDB" id="A0A0F9KFH4"/>
<proteinExistence type="predicted"/>
<dbReference type="InterPro" id="IPR014756">
    <property type="entry name" value="Ig_E-set"/>
</dbReference>
<evidence type="ECO:0008006" key="2">
    <source>
        <dbReference type="Google" id="ProtNLM"/>
    </source>
</evidence>
<dbReference type="Gene3D" id="2.60.40.10">
    <property type="entry name" value="Immunoglobulins"/>
    <property type="match status" value="1"/>
</dbReference>
<organism evidence="1">
    <name type="scientific">marine sediment metagenome</name>
    <dbReference type="NCBI Taxonomy" id="412755"/>
    <lineage>
        <taxon>unclassified sequences</taxon>
        <taxon>metagenomes</taxon>
        <taxon>ecological metagenomes</taxon>
    </lineage>
</organism>
<sequence length="73" mass="8170">MTHSPQTPSDLPAWGAIPLADGRARFRIWAPGCDRLALRAGGRDREMTRDPQGWFTLVTEDVKPGDPYSYVLE</sequence>
<name>A0A0F9KFH4_9ZZZZ</name>